<dbReference type="RefSeq" id="WP_306885644.1">
    <property type="nucleotide sequence ID" value="NZ_JAUSUL010000002.1"/>
</dbReference>
<dbReference type="Pfam" id="PF03091">
    <property type="entry name" value="CutA1"/>
    <property type="match status" value="1"/>
</dbReference>
<dbReference type="GO" id="GO:0010038">
    <property type="term" value="P:response to metal ion"/>
    <property type="evidence" value="ECO:0007669"/>
    <property type="project" value="InterPro"/>
</dbReference>
<evidence type="ECO:0000256" key="1">
    <source>
        <dbReference type="ARBA" id="ARBA00010169"/>
    </source>
</evidence>
<dbReference type="GO" id="GO:0005507">
    <property type="term" value="F:copper ion binding"/>
    <property type="evidence" value="ECO:0007669"/>
    <property type="project" value="TreeGrafter"/>
</dbReference>
<name>A0AAE3VPC1_9HYPH</name>
<sequence>MDDSDLTLIYTTFPDVESARRVGGDLVTDGLAACTNILPGMISVFAWEGKIEQENEVAMIVKTRRALIDAVTRAVVDKHPYDEPAVVALPVTGGSKSFLDWIRSSTAAA</sequence>
<comment type="caution">
    <text evidence="2">The sequence shown here is derived from an EMBL/GenBank/DDBJ whole genome shotgun (WGS) entry which is preliminary data.</text>
</comment>
<gene>
    <name evidence="2" type="ORF">J2S73_002271</name>
</gene>
<dbReference type="AlphaFoldDB" id="A0AAE3VPC1"/>
<dbReference type="InterPro" id="IPR004323">
    <property type="entry name" value="Ion_tolerance_CutA"/>
</dbReference>
<evidence type="ECO:0000313" key="3">
    <source>
        <dbReference type="Proteomes" id="UP001229244"/>
    </source>
</evidence>
<dbReference type="Proteomes" id="UP001229244">
    <property type="component" value="Unassembled WGS sequence"/>
</dbReference>
<dbReference type="EMBL" id="JAUSUL010000002">
    <property type="protein sequence ID" value="MDQ0315814.1"/>
    <property type="molecule type" value="Genomic_DNA"/>
</dbReference>
<dbReference type="SUPFAM" id="SSF54913">
    <property type="entry name" value="GlnB-like"/>
    <property type="match status" value="1"/>
</dbReference>
<organism evidence="2 3">
    <name type="scientific">Amorphus orientalis</name>
    <dbReference type="NCBI Taxonomy" id="649198"/>
    <lineage>
        <taxon>Bacteria</taxon>
        <taxon>Pseudomonadati</taxon>
        <taxon>Pseudomonadota</taxon>
        <taxon>Alphaproteobacteria</taxon>
        <taxon>Hyphomicrobiales</taxon>
        <taxon>Amorphaceae</taxon>
        <taxon>Amorphus</taxon>
    </lineage>
</organism>
<dbReference type="PANTHER" id="PTHR23419">
    <property type="entry name" value="DIVALENT CATION TOLERANCE CUTA-RELATED"/>
    <property type="match status" value="1"/>
</dbReference>
<keyword evidence="3" id="KW-1185">Reference proteome</keyword>
<dbReference type="PANTHER" id="PTHR23419:SF8">
    <property type="entry name" value="FI09726P"/>
    <property type="match status" value="1"/>
</dbReference>
<evidence type="ECO:0000313" key="2">
    <source>
        <dbReference type="EMBL" id="MDQ0315814.1"/>
    </source>
</evidence>
<dbReference type="Gene3D" id="3.30.70.120">
    <property type="match status" value="1"/>
</dbReference>
<dbReference type="InterPro" id="IPR011322">
    <property type="entry name" value="N-reg_PII-like_a/b"/>
</dbReference>
<accession>A0AAE3VPC1</accession>
<protein>
    <submittedName>
        <fullName evidence="2">Periplasmic divalent cation tolerance protein</fullName>
    </submittedName>
</protein>
<proteinExistence type="inferred from homology"/>
<dbReference type="InterPro" id="IPR015867">
    <property type="entry name" value="N-reg_PII/ATP_PRibTrfase_C"/>
</dbReference>
<reference evidence="2" key="1">
    <citation type="submission" date="2023-07" db="EMBL/GenBank/DDBJ databases">
        <title>Genomic Encyclopedia of Type Strains, Phase IV (KMG-IV): sequencing the most valuable type-strain genomes for metagenomic binning, comparative biology and taxonomic classification.</title>
        <authorList>
            <person name="Goeker M."/>
        </authorList>
    </citation>
    <scope>NUCLEOTIDE SEQUENCE</scope>
    <source>
        <strain evidence="2">DSM 21202</strain>
    </source>
</reference>
<comment type="similarity">
    <text evidence="1">Belongs to the CutA family.</text>
</comment>